<dbReference type="Proteomes" id="UP000267250">
    <property type="component" value="Chromosome"/>
</dbReference>
<dbReference type="InterPro" id="IPR017853">
    <property type="entry name" value="GH"/>
</dbReference>
<dbReference type="Pfam" id="PF02903">
    <property type="entry name" value="Alpha-amylase_N"/>
    <property type="match status" value="1"/>
</dbReference>
<dbReference type="PANTHER" id="PTHR10357:SF210">
    <property type="entry name" value="MALTODEXTRIN GLUCOSIDASE"/>
    <property type="match status" value="1"/>
</dbReference>
<dbReference type="Gene3D" id="2.60.40.10">
    <property type="entry name" value="Immunoglobulins"/>
    <property type="match status" value="1"/>
</dbReference>
<reference evidence="5 6" key="1">
    <citation type="submission" date="2016-07" db="EMBL/GenBank/DDBJ databases">
        <title>Genome and transcriptome analysis of iron-reducing fermentative bacteria Anoxybacter fermentans.</title>
        <authorList>
            <person name="Zeng X."/>
            <person name="Shao Z."/>
        </authorList>
    </citation>
    <scope>NUCLEOTIDE SEQUENCE [LARGE SCALE GENOMIC DNA]</scope>
    <source>
        <strain evidence="5 6">DY22613</strain>
    </source>
</reference>
<dbReference type="CDD" id="cd11338">
    <property type="entry name" value="AmyAc_CMD"/>
    <property type="match status" value="1"/>
</dbReference>
<dbReference type="AlphaFoldDB" id="A0A3S9SVB5"/>
<comment type="similarity">
    <text evidence="1">Belongs to the glycosyl hydrolase 13 family.</text>
</comment>
<dbReference type="InterPro" id="IPR054174">
    <property type="entry name" value="Alpha-amylase-like_C"/>
</dbReference>
<dbReference type="Pfam" id="PF00128">
    <property type="entry name" value="Alpha-amylase"/>
    <property type="match status" value="1"/>
</dbReference>
<protein>
    <submittedName>
        <fullName evidence="5">Alpha-glycosidase</fullName>
    </submittedName>
</protein>
<keyword evidence="3 5" id="KW-0326">Glycosidase</keyword>
<accession>A0A3S9SVB5</accession>
<evidence type="ECO:0000313" key="6">
    <source>
        <dbReference type="Proteomes" id="UP000267250"/>
    </source>
</evidence>
<dbReference type="InterPro" id="IPR045857">
    <property type="entry name" value="O16G_dom_2"/>
</dbReference>
<dbReference type="Pfam" id="PF22026">
    <property type="entry name" value="Alpha-amylase_C_2"/>
    <property type="match status" value="1"/>
</dbReference>
<dbReference type="SUPFAM" id="SSF81296">
    <property type="entry name" value="E set domains"/>
    <property type="match status" value="1"/>
</dbReference>
<keyword evidence="6" id="KW-1185">Reference proteome</keyword>
<dbReference type="InterPro" id="IPR004185">
    <property type="entry name" value="Glyco_hydro_13_lg-like_dom"/>
</dbReference>
<dbReference type="EMBL" id="CP016379">
    <property type="protein sequence ID" value="AZR72218.1"/>
    <property type="molecule type" value="Genomic_DNA"/>
</dbReference>
<sequence length="586" mass="69085">MLREAIFHQAGGAYAYPIAKDTLMIQLRAAKDDLKVVYLIYGDRYCGTDPVDRVIMEKYASDQLFDYYRAKVQIKTRTFRYIFLLDDGKERYWYNEFGFSKCRPLGYHSGYFQYPYIAERDFFEIPDWVQDAVVYSIFPDRFFNGDKTNDPTTVREWGEKPTSQMDLYGGDLAGVLAKLPYLEKLGVNTLYLTPIFKSPTSHKYDTTDYFEIDPHFGDKELFRKLINECHKRGMRVILDAVFNHCGYEFAPFQDVIKNGTKSKYWDWFYIKDYPITTDPVNYETFARNVWRMPKLRHANPEVKEYLLQVGEYWVREFDIDGWRLDVANEIDHAFWREFRTRLRAIKPDLYIIGEVWHHAGAYLLGDQFDAVMNYPFREAVIGFFGERTLSVDAFDERLTINRVTYPKQAVDAAWNLLGSHDTERILTRFKGNKKALKLAVTFQMTYQGVPFIYYGDEIGLEGGNDPDCRRCMPWDEEEQDLNLFNHYRKLIQIRRKYEALRKGEFRTIYKDEATGIYIFERYTENERVLVIINNGLKEEEVKIDLKSLGFDPTKTVQELLRNEIIKTEDGLLNLTVEAVEAAILVQ</sequence>
<proteinExistence type="inferred from homology"/>
<dbReference type="KEGG" id="aft:BBF96_01680"/>
<evidence type="ECO:0000256" key="3">
    <source>
        <dbReference type="ARBA" id="ARBA00023295"/>
    </source>
</evidence>
<dbReference type="Gene3D" id="3.20.20.80">
    <property type="entry name" value="Glycosidases"/>
    <property type="match status" value="1"/>
</dbReference>
<dbReference type="InterPro" id="IPR014756">
    <property type="entry name" value="Ig_E-set"/>
</dbReference>
<dbReference type="Gene3D" id="2.60.40.1180">
    <property type="entry name" value="Golgi alpha-mannosidase II"/>
    <property type="match status" value="1"/>
</dbReference>
<dbReference type="InterPro" id="IPR013780">
    <property type="entry name" value="Glyco_hydro_b"/>
</dbReference>
<dbReference type="GO" id="GO:0005975">
    <property type="term" value="P:carbohydrate metabolic process"/>
    <property type="evidence" value="ECO:0007669"/>
    <property type="project" value="InterPro"/>
</dbReference>
<dbReference type="RefSeq" id="WP_164730845.1">
    <property type="nucleotide sequence ID" value="NZ_CP016379.1"/>
</dbReference>
<gene>
    <name evidence="5" type="ORF">BBF96_01680</name>
</gene>
<dbReference type="InterPro" id="IPR006047">
    <property type="entry name" value="GH13_cat_dom"/>
</dbReference>
<dbReference type="GO" id="GO:0004553">
    <property type="term" value="F:hydrolase activity, hydrolyzing O-glycosyl compounds"/>
    <property type="evidence" value="ECO:0007669"/>
    <property type="project" value="InterPro"/>
</dbReference>
<keyword evidence="2" id="KW-0378">Hydrolase</keyword>
<dbReference type="SMART" id="SM00642">
    <property type="entry name" value="Aamy"/>
    <property type="match status" value="1"/>
</dbReference>
<evidence type="ECO:0000313" key="5">
    <source>
        <dbReference type="EMBL" id="AZR72218.1"/>
    </source>
</evidence>
<evidence type="ECO:0000256" key="2">
    <source>
        <dbReference type="ARBA" id="ARBA00022801"/>
    </source>
</evidence>
<name>A0A3S9SVB5_9FIRM</name>
<evidence type="ECO:0000259" key="4">
    <source>
        <dbReference type="SMART" id="SM00642"/>
    </source>
</evidence>
<feature type="domain" description="Glycosyl hydrolase family 13 catalytic" evidence="4">
    <location>
        <begin position="136"/>
        <end position="494"/>
    </location>
</feature>
<dbReference type="SUPFAM" id="SSF51445">
    <property type="entry name" value="(Trans)glycosidases"/>
    <property type="match status" value="1"/>
</dbReference>
<evidence type="ECO:0000256" key="1">
    <source>
        <dbReference type="ARBA" id="ARBA00008061"/>
    </source>
</evidence>
<dbReference type="SUPFAM" id="SSF51011">
    <property type="entry name" value="Glycosyl hydrolase domain"/>
    <property type="match status" value="1"/>
</dbReference>
<dbReference type="Gene3D" id="3.90.400.10">
    <property type="entry name" value="Oligo-1,6-glucosidase, Domain 2"/>
    <property type="match status" value="1"/>
</dbReference>
<dbReference type="CDD" id="cd02857">
    <property type="entry name" value="E_set_CDase_PDE_N"/>
    <property type="match status" value="1"/>
</dbReference>
<organism evidence="5 6">
    <name type="scientific">Anoxybacter fermentans</name>
    <dbReference type="NCBI Taxonomy" id="1323375"/>
    <lineage>
        <taxon>Bacteria</taxon>
        <taxon>Bacillati</taxon>
        <taxon>Bacillota</taxon>
        <taxon>Clostridia</taxon>
        <taxon>Halanaerobiales</taxon>
        <taxon>Anoxybacter</taxon>
    </lineage>
</organism>
<dbReference type="InterPro" id="IPR013783">
    <property type="entry name" value="Ig-like_fold"/>
</dbReference>
<dbReference type="PANTHER" id="PTHR10357">
    <property type="entry name" value="ALPHA-AMYLASE FAMILY MEMBER"/>
    <property type="match status" value="1"/>
</dbReference>